<reference evidence="2" key="1">
    <citation type="journal article" date="2021" name="Open Biol.">
        <title>Shared evolutionary footprints suggest mitochondrial oxidative damage underlies multiple complex I losses in fungi.</title>
        <authorList>
            <person name="Schikora-Tamarit M.A."/>
            <person name="Marcet-Houben M."/>
            <person name="Nosek J."/>
            <person name="Gabaldon T."/>
        </authorList>
    </citation>
    <scope>NUCLEOTIDE SEQUENCE</scope>
    <source>
        <strain evidence="2">CBS6075</strain>
    </source>
</reference>
<evidence type="ECO:0000313" key="3">
    <source>
        <dbReference type="Proteomes" id="UP000769157"/>
    </source>
</evidence>
<dbReference type="PANTHER" id="PTHR15350">
    <property type="entry name" value="COP9 SIGNALOSOME COMPLEX SUBUNIT 7/DENDRITIC CELL PROTEIN GA17"/>
    <property type="match status" value="1"/>
</dbReference>
<keyword evidence="3" id="KW-1185">Reference proteome</keyword>
<evidence type="ECO:0008006" key="4">
    <source>
        <dbReference type="Google" id="ProtNLM"/>
    </source>
</evidence>
<dbReference type="GO" id="GO:0008180">
    <property type="term" value="C:COP9 signalosome"/>
    <property type="evidence" value="ECO:0007669"/>
    <property type="project" value="UniProtKB-KW"/>
</dbReference>
<gene>
    <name evidence="2" type="ORF">OGAPHI_000921</name>
</gene>
<protein>
    <recommendedName>
        <fullName evidence="4">PCI domain-containing protein</fullName>
    </recommendedName>
</protein>
<keyword evidence="1" id="KW-0736">Signalosome</keyword>
<evidence type="ECO:0000313" key="2">
    <source>
        <dbReference type="EMBL" id="KAH3670406.1"/>
    </source>
</evidence>
<name>A0A9P8PEJ1_9ASCO</name>
<dbReference type="RefSeq" id="XP_046063831.1">
    <property type="nucleotide sequence ID" value="XM_046209069.1"/>
</dbReference>
<dbReference type="OrthoDB" id="10265275at2759"/>
<proteinExistence type="predicted"/>
<dbReference type="InterPro" id="IPR045237">
    <property type="entry name" value="COPS7/eIF3m"/>
</dbReference>
<accession>A0A9P8PEJ1</accession>
<dbReference type="GeneID" id="70232889"/>
<dbReference type="Proteomes" id="UP000769157">
    <property type="component" value="Unassembled WGS sequence"/>
</dbReference>
<sequence>MRNTYSLQFNEYGDVWRQNPTAVSELFAFGTVSDYMNNKALLGELTDHQLLKLRQLTLMSLARQKTLSFDTVAEQLACSDVVRTLALLARTPLLELEIDELAGQVTVKKASPRDIWVHGDPKTTFTKPLKINDLLKELNYDTETATSTLKRRLES</sequence>
<reference evidence="2" key="2">
    <citation type="submission" date="2021-01" db="EMBL/GenBank/DDBJ databases">
        <authorList>
            <person name="Schikora-Tamarit M.A."/>
        </authorList>
    </citation>
    <scope>NUCLEOTIDE SEQUENCE</scope>
    <source>
        <strain evidence="2">CBS6075</strain>
    </source>
</reference>
<comment type="caution">
    <text evidence="2">The sequence shown here is derived from an EMBL/GenBank/DDBJ whole genome shotgun (WGS) entry which is preliminary data.</text>
</comment>
<organism evidence="2 3">
    <name type="scientific">Ogataea philodendri</name>
    <dbReference type="NCBI Taxonomy" id="1378263"/>
    <lineage>
        <taxon>Eukaryota</taxon>
        <taxon>Fungi</taxon>
        <taxon>Dikarya</taxon>
        <taxon>Ascomycota</taxon>
        <taxon>Saccharomycotina</taxon>
        <taxon>Pichiomycetes</taxon>
        <taxon>Pichiales</taxon>
        <taxon>Pichiaceae</taxon>
        <taxon>Ogataea</taxon>
    </lineage>
</organism>
<dbReference type="EMBL" id="JAEUBE010000087">
    <property type="protein sequence ID" value="KAH3670406.1"/>
    <property type="molecule type" value="Genomic_DNA"/>
</dbReference>
<dbReference type="PANTHER" id="PTHR15350:SF5">
    <property type="entry name" value="COP9 SIGNALOSOME COMPLEX SUBUNIT 7"/>
    <property type="match status" value="1"/>
</dbReference>
<evidence type="ECO:0000256" key="1">
    <source>
        <dbReference type="ARBA" id="ARBA00022790"/>
    </source>
</evidence>
<dbReference type="AlphaFoldDB" id="A0A9P8PEJ1"/>